<dbReference type="InterPro" id="IPR052907">
    <property type="entry name" value="Beta-lactamase/esterase"/>
</dbReference>
<dbReference type="PANTHER" id="PTHR43319:SF3">
    <property type="entry name" value="BETA-LACTAMASE-RELATED DOMAIN-CONTAINING PROTEIN"/>
    <property type="match status" value="1"/>
</dbReference>
<dbReference type="Pfam" id="PF00144">
    <property type="entry name" value="Beta-lactamase"/>
    <property type="match status" value="1"/>
</dbReference>
<keyword evidence="3" id="KW-1185">Reference proteome</keyword>
<comment type="caution">
    <text evidence="2">The sequence shown here is derived from an EMBL/GenBank/DDBJ whole genome shotgun (WGS) entry which is preliminary data.</text>
</comment>
<evidence type="ECO:0000259" key="1">
    <source>
        <dbReference type="Pfam" id="PF00144"/>
    </source>
</evidence>
<evidence type="ECO:0000313" key="3">
    <source>
        <dbReference type="Proteomes" id="UP000608154"/>
    </source>
</evidence>
<feature type="domain" description="Beta-lactamase-related" evidence="1">
    <location>
        <begin position="19"/>
        <end position="371"/>
    </location>
</feature>
<evidence type="ECO:0000313" key="2">
    <source>
        <dbReference type="EMBL" id="GGC00761.1"/>
    </source>
</evidence>
<protein>
    <submittedName>
        <fullName evidence="2">Esterase</fullName>
    </submittedName>
</protein>
<proteinExistence type="predicted"/>
<name>A0A916X4J6_9SPHN</name>
<reference evidence="2" key="1">
    <citation type="journal article" date="2014" name="Int. J. Syst. Evol. Microbiol.">
        <title>Complete genome sequence of Corynebacterium casei LMG S-19264T (=DSM 44701T), isolated from a smear-ripened cheese.</title>
        <authorList>
            <consortium name="US DOE Joint Genome Institute (JGI-PGF)"/>
            <person name="Walter F."/>
            <person name="Albersmeier A."/>
            <person name="Kalinowski J."/>
            <person name="Ruckert C."/>
        </authorList>
    </citation>
    <scope>NUCLEOTIDE SEQUENCE</scope>
    <source>
        <strain evidence="2">CGMCC 1.15095</strain>
    </source>
</reference>
<gene>
    <name evidence="2" type="ORF">GCM10011494_19150</name>
</gene>
<dbReference type="InterPro" id="IPR012338">
    <property type="entry name" value="Beta-lactam/transpept-like"/>
</dbReference>
<organism evidence="2 3">
    <name type="scientific">Novosphingobium endophyticum</name>
    <dbReference type="NCBI Taxonomy" id="1955250"/>
    <lineage>
        <taxon>Bacteria</taxon>
        <taxon>Pseudomonadati</taxon>
        <taxon>Pseudomonadota</taxon>
        <taxon>Alphaproteobacteria</taxon>
        <taxon>Sphingomonadales</taxon>
        <taxon>Sphingomonadaceae</taxon>
        <taxon>Novosphingobium</taxon>
    </lineage>
</organism>
<reference evidence="2" key="2">
    <citation type="submission" date="2020-09" db="EMBL/GenBank/DDBJ databases">
        <authorList>
            <person name="Sun Q."/>
            <person name="Zhou Y."/>
        </authorList>
    </citation>
    <scope>NUCLEOTIDE SEQUENCE</scope>
    <source>
        <strain evidence="2">CGMCC 1.15095</strain>
    </source>
</reference>
<dbReference type="Proteomes" id="UP000608154">
    <property type="component" value="Unassembled WGS sequence"/>
</dbReference>
<dbReference type="SUPFAM" id="SSF56601">
    <property type="entry name" value="beta-lactamase/transpeptidase-like"/>
    <property type="match status" value="1"/>
</dbReference>
<dbReference type="Gene3D" id="3.40.710.10">
    <property type="entry name" value="DD-peptidase/beta-lactamase superfamily"/>
    <property type="match status" value="1"/>
</dbReference>
<dbReference type="RefSeq" id="WP_188770870.1">
    <property type="nucleotide sequence ID" value="NZ_BMHK01000010.1"/>
</dbReference>
<dbReference type="EMBL" id="BMHK01000010">
    <property type="protein sequence ID" value="GGC00761.1"/>
    <property type="molecule type" value="Genomic_DNA"/>
</dbReference>
<dbReference type="AlphaFoldDB" id="A0A916X4J6"/>
<dbReference type="PANTHER" id="PTHR43319">
    <property type="entry name" value="BETA-LACTAMASE-RELATED"/>
    <property type="match status" value="1"/>
</dbReference>
<dbReference type="InterPro" id="IPR001466">
    <property type="entry name" value="Beta-lactam-related"/>
</dbReference>
<accession>A0A916X4J6</accession>
<sequence>MKGETETISDAKIDTTPVQAAMDHAIASGAETGLQVCAYHRGRKVIDLWGGIADPATGRKVESDTLFNVYSVTKALTATALHIQAERGLVDYDAPIAQYWPEFAAHGKERATVRDGLTHRAGVPQMPAGVTPEMMCDWDAMVDAIAALEPLATPGEKTLYQSMTFGWIIGEIVRRSDPAQRSFRQFVLDEIAAPLGLSDLWLGIPDEAEPRVAVMTNRNAGDPLPDGTSLYIQSMPLAVALVPEVFSRPDVRRAAIPGVGGIFSARDEARFWAMLAEGGELDGVRFLSPERVASFSAPRSNSEEPDPVMFGVPIPISAGGYWLGGHRVTSDRAIWHPGAGGSIGWADPDNRLAVAICHNRMFNTRDPAQDPILPITRAIGVALGLERTVA</sequence>